<dbReference type="KEGG" id="lfe:LAF_1045"/>
<feature type="domain" description="Cation-transporting P-type ATPase N-terminal" evidence="1">
    <location>
        <begin position="13"/>
        <end position="86"/>
    </location>
</feature>
<reference evidence="2 3" key="1">
    <citation type="journal article" date="2008" name="DNA Res.">
        <title>Comparative genome analysis of Lactobacillus reuteri and Lactobacillus fermentum reveal a genomic island for reuterin and cobalamin production.</title>
        <authorList>
            <person name="Morita H."/>
            <person name="Toh H."/>
            <person name="Fukuda S."/>
            <person name="Horikawa H."/>
            <person name="Oshima K."/>
            <person name="Suzuki T."/>
            <person name="Murakami M."/>
            <person name="Hisamatsu S."/>
            <person name="Kato Y."/>
            <person name="Takizawa T."/>
            <person name="Fukuoka H."/>
            <person name="Yoshimura T."/>
            <person name="Itoh K."/>
            <person name="O'Sullivan D.J."/>
            <person name="McKay L.L."/>
            <person name="Ohno H."/>
            <person name="Kikuchi J."/>
            <person name="Masaoka T."/>
            <person name="Hattori M."/>
        </authorList>
    </citation>
    <scope>NUCLEOTIDE SEQUENCE [LARGE SCALE GENOMIC DNA]</scope>
    <source>
        <strain evidence="3">NBRC 3956 / LMG 18251</strain>
    </source>
</reference>
<dbReference type="SUPFAM" id="SSF81665">
    <property type="entry name" value="Calcium ATPase, transmembrane domain M"/>
    <property type="match status" value="1"/>
</dbReference>
<dbReference type="InterPro" id="IPR023298">
    <property type="entry name" value="ATPase_P-typ_TM_dom_sf"/>
</dbReference>
<gene>
    <name evidence="2" type="ordered locus">LAF_1045</name>
</gene>
<accession>A0ABF7R2R8</accession>
<evidence type="ECO:0000313" key="3">
    <source>
        <dbReference type="Proteomes" id="UP000001697"/>
    </source>
</evidence>
<dbReference type="SMART" id="SM00831">
    <property type="entry name" value="Cation_ATPase_N"/>
    <property type="match status" value="1"/>
</dbReference>
<evidence type="ECO:0000259" key="1">
    <source>
        <dbReference type="SMART" id="SM00831"/>
    </source>
</evidence>
<dbReference type="InterPro" id="IPR004014">
    <property type="entry name" value="ATPase_P-typ_cation-transptr_N"/>
</dbReference>
<sequence length="173" mass="18909">MVDSLSIKTSGVDLEKAPLDQVMQDLGADAKTGLSASETQARLQKYGANALEEKEESFTHKLVHAFMGPIEYMIEAAAIISAIIGHWDDFIIIMLLLIFNVTIDLWQSQKASSALVALKKGIAPQANALRNGKYQTIDAATLVPGDIIKIRLRLTPGYTKNGLEACFFQPVFD</sequence>
<dbReference type="Gene3D" id="1.20.1110.10">
    <property type="entry name" value="Calcium-transporting ATPase, transmembrane domain"/>
    <property type="match status" value="1"/>
</dbReference>
<name>A0ABF7R2R8_LIMF3</name>
<keyword evidence="3" id="KW-1185">Reference proteome</keyword>
<dbReference type="EMBL" id="AP008937">
    <property type="protein sequence ID" value="BAG27381.1"/>
    <property type="molecule type" value="Genomic_DNA"/>
</dbReference>
<organism evidence="2 3">
    <name type="scientific">Limosilactobacillus fermentum (strain NBRC 3956 / LMG 18251)</name>
    <name type="common">Lactobacillus fermentum</name>
    <dbReference type="NCBI Taxonomy" id="334390"/>
    <lineage>
        <taxon>Bacteria</taxon>
        <taxon>Bacillati</taxon>
        <taxon>Bacillota</taxon>
        <taxon>Bacilli</taxon>
        <taxon>Lactobacillales</taxon>
        <taxon>Lactobacillaceae</taxon>
        <taxon>Limosilactobacillus</taxon>
    </lineage>
</organism>
<protein>
    <submittedName>
        <fullName evidence="2">Cation-transport ATPase</fullName>
    </submittedName>
</protein>
<dbReference type="Proteomes" id="UP000001697">
    <property type="component" value="Chromosome"/>
</dbReference>
<dbReference type="Pfam" id="PF00690">
    <property type="entry name" value="Cation_ATPase_N"/>
    <property type="match status" value="1"/>
</dbReference>
<evidence type="ECO:0000313" key="2">
    <source>
        <dbReference type="EMBL" id="BAG27381.1"/>
    </source>
</evidence>
<dbReference type="AlphaFoldDB" id="A0ABF7R2R8"/>
<dbReference type="RefSeq" id="WP_012391317.1">
    <property type="nucleotide sequence ID" value="NC_010610.1"/>
</dbReference>
<dbReference type="Gene3D" id="2.70.150.10">
    <property type="entry name" value="Calcium-transporting ATPase, cytoplasmic transduction domain A"/>
    <property type="match status" value="1"/>
</dbReference>
<proteinExistence type="predicted"/>
<dbReference type="PANTHER" id="PTHR42861">
    <property type="entry name" value="CALCIUM-TRANSPORTING ATPASE"/>
    <property type="match status" value="1"/>
</dbReference>